<evidence type="ECO:0000313" key="2">
    <source>
        <dbReference type="Proteomes" id="UP000218432"/>
    </source>
</evidence>
<accession>A0A1Y1BSG1</accession>
<proteinExistence type="predicted"/>
<organism evidence="1 2">
    <name type="scientific">Burkholderia stabilis</name>
    <dbReference type="NCBI Taxonomy" id="95485"/>
    <lineage>
        <taxon>Bacteria</taxon>
        <taxon>Pseudomonadati</taxon>
        <taxon>Pseudomonadota</taxon>
        <taxon>Betaproteobacteria</taxon>
        <taxon>Burkholderiales</taxon>
        <taxon>Burkholderiaceae</taxon>
        <taxon>Burkholderia</taxon>
        <taxon>Burkholderia cepacia complex</taxon>
    </lineage>
</organism>
<dbReference type="EMBL" id="AP018112">
    <property type="protein sequence ID" value="BAX62721.1"/>
    <property type="molecule type" value="Genomic_DNA"/>
</dbReference>
<evidence type="ECO:0000313" key="1">
    <source>
        <dbReference type="EMBL" id="BAX62721.1"/>
    </source>
</evidence>
<dbReference type="Proteomes" id="UP000218432">
    <property type="component" value="Chromosome 2"/>
</dbReference>
<reference evidence="1 2" key="1">
    <citation type="journal article" date="2017" name="Genome Announc.">
        <title>Complete Genome Sequence of Burkholderia stabilis FERMP-21014.</title>
        <authorList>
            <person name="Konishi K."/>
            <person name="Kumagai T."/>
            <person name="Sakasegawa S."/>
            <person name="Tamura T."/>
        </authorList>
    </citation>
    <scope>NUCLEOTIDE SEQUENCE [LARGE SCALE GENOMIC DNA]</scope>
    <source>
        <strain evidence="1 2">FERMP-21014</strain>
    </source>
</reference>
<dbReference type="AlphaFoldDB" id="A0A1Y1BSG1"/>
<sequence length="29" mass="3263">MSIGRVATARNTGNTCVSQPHRHVRLTWL</sequence>
<name>A0A1Y1BSG1_9BURK</name>
<gene>
    <name evidence="1" type="ORF">BSFP_055890</name>
</gene>
<protein>
    <submittedName>
        <fullName evidence="1">Uncharacterized protein</fullName>
    </submittedName>
</protein>